<dbReference type="SUPFAM" id="SSF57716">
    <property type="entry name" value="Glucocorticoid receptor-like (DNA-binding domain)"/>
    <property type="match status" value="1"/>
</dbReference>
<name>A0A183FIL3_HELPZ</name>
<keyword evidence="4" id="KW-0805">Transcription regulation</keyword>
<keyword evidence="5" id="KW-0238">DNA-binding</keyword>
<evidence type="ECO:0000313" key="10">
    <source>
        <dbReference type="EMBL" id="VDO69502.1"/>
    </source>
</evidence>
<dbReference type="Proteomes" id="UP000050761">
    <property type="component" value="Unassembled WGS sequence"/>
</dbReference>
<organism evidence="11 12">
    <name type="scientific">Heligmosomoides polygyrus</name>
    <name type="common">Parasitic roundworm</name>
    <dbReference type="NCBI Taxonomy" id="6339"/>
    <lineage>
        <taxon>Eukaryota</taxon>
        <taxon>Metazoa</taxon>
        <taxon>Ecdysozoa</taxon>
        <taxon>Nematoda</taxon>
        <taxon>Chromadorea</taxon>
        <taxon>Rhabditida</taxon>
        <taxon>Rhabditina</taxon>
        <taxon>Rhabditomorpha</taxon>
        <taxon>Strongyloidea</taxon>
        <taxon>Heligmosomidae</taxon>
        <taxon>Heligmosomoides</taxon>
    </lineage>
</organism>
<dbReference type="SMART" id="SM00399">
    <property type="entry name" value="ZnF_C4"/>
    <property type="match status" value="1"/>
</dbReference>
<keyword evidence="7" id="KW-0675">Receptor</keyword>
<dbReference type="GO" id="GO:0003700">
    <property type="term" value="F:DNA-binding transcription factor activity"/>
    <property type="evidence" value="ECO:0007669"/>
    <property type="project" value="InterPro"/>
</dbReference>
<dbReference type="GO" id="GO:0008270">
    <property type="term" value="F:zinc ion binding"/>
    <property type="evidence" value="ECO:0007669"/>
    <property type="project" value="UniProtKB-KW"/>
</dbReference>
<dbReference type="Gene3D" id="3.30.50.10">
    <property type="entry name" value="Erythroid Transcription Factor GATA-1, subunit A"/>
    <property type="match status" value="1"/>
</dbReference>
<gene>
    <name evidence="10" type="ORF">HPBE_LOCUS6743</name>
</gene>
<dbReference type="AlphaFoldDB" id="A0A183FIL3"/>
<dbReference type="EMBL" id="UZAH01025732">
    <property type="protein sequence ID" value="VDO69502.1"/>
    <property type="molecule type" value="Genomic_DNA"/>
</dbReference>
<accession>A0A3P8BCB9</accession>
<keyword evidence="3" id="KW-0862">Zinc</keyword>
<protein>
    <submittedName>
        <fullName evidence="12">Nuclear receptor domain-containing protein</fullName>
    </submittedName>
</protein>
<keyword evidence="11" id="KW-1185">Reference proteome</keyword>
<evidence type="ECO:0000256" key="2">
    <source>
        <dbReference type="ARBA" id="ARBA00022771"/>
    </source>
</evidence>
<dbReference type="InterPro" id="IPR013088">
    <property type="entry name" value="Znf_NHR/GATA"/>
</dbReference>
<keyword evidence="8" id="KW-0539">Nucleus</keyword>
<evidence type="ECO:0000256" key="8">
    <source>
        <dbReference type="ARBA" id="ARBA00023242"/>
    </source>
</evidence>
<dbReference type="Pfam" id="PF00105">
    <property type="entry name" value="zf-C4"/>
    <property type="match status" value="1"/>
</dbReference>
<dbReference type="OrthoDB" id="10018779at2759"/>
<evidence type="ECO:0000256" key="3">
    <source>
        <dbReference type="ARBA" id="ARBA00022833"/>
    </source>
</evidence>
<evidence type="ECO:0000256" key="5">
    <source>
        <dbReference type="ARBA" id="ARBA00023125"/>
    </source>
</evidence>
<reference evidence="12" key="2">
    <citation type="submission" date="2019-09" db="UniProtKB">
        <authorList>
            <consortium name="WormBaseParasite"/>
        </authorList>
    </citation>
    <scope>IDENTIFICATION</scope>
</reference>
<evidence type="ECO:0000256" key="1">
    <source>
        <dbReference type="ARBA" id="ARBA00022723"/>
    </source>
</evidence>
<dbReference type="InterPro" id="IPR051152">
    <property type="entry name" value="C.elegans_Orphan_NR"/>
</dbReference>
<evidence type="ECO:0000256" key="7">
    <source>
        <dbReference type="ARBA" id="ARBA00023170"/>
    </source>
</evidence>
<evidence type="ECO:0000256" key="6">
    <source>
        <dbReference type="ARBA" id="ARBA00023163"/>
    </source>
</evidence>
<evidence type="ECO:0000259" key="9">
    <source>
        <dbReference type="PROSITE" id="PS51030"/>
    </source>
</evidence>
<dbReference type="PANTHER" id="PTHR45680:SF29">
    <property type="entry name" value="NUCLEAR HORMONE RECEPTOR FAMILY"/>
    <property type="match status" value="1"/>
</dbReference>
<feature type="domain" description="Nuclear receptor" evidence="9">
    <location>
        <begin position="1"/>
        <end position="57"/>
    </location>
</feature>
<dbReference type="PANTHER" id="PTHR45680">
    <property type="entry name" value="NUCLEAR HORMONE RECEPTOR FAMILY"/>
    <property type="match status" value="1"/>
</dbReference>
<evidence type="ECO:0000313" key="12">
    <source>
        <dbReference type="WBParaSite" id="HPBE_0000674201-mRNA-1"/>
    </source>
</evidence>
<dbReference type="InterPro" id="IPR001628">
    <property type="entry name" value="Znf_hrmn_rcpt"/>
</dbReference>
<sequence length="124" mass="14581">MFYKVSTILRTVVMNRQYSCRRANGACQISKDERYLCRLCRYNKCLQLGMTPDSAFAYLALKRYSVPWHSLVRVMSPAATRFLPGNAFKFPWNFGKRPPPCERNADHQNTYQIFQLSTACRVRW</sequence>
<keyword evidence="1" id="KW-0479">Metal-binding</keyword>
<keyword evidence="2" id="KW-0863">Zinc-finger</keyword>
<dbReference type="PROSITE" id="PS51030">
    <property type="entry name" value="NUCLEAR_REC_DBD_2"/>
    <property type="match status" value="1"/>
</dbReference>
<evidence type="ECO:0000313" key="11">
    <source>
        <dbReference type="Proteomes" id="UP000050761"/>
    </source>
</evidence>
<reference evidence="10 11" key="1">
    <citation type="submission" date="2018-11" db="EMBL/GenBank/DDBJ databases">
        <authorList>
            <consortium name="Pathogen Informatics"/>
        </authorList>
    </citation>
    <scope>NUCLEOTIDE SEQUENCE [LARGE SCALE GENOMIC DNA]</scope>
</reference>
<dbReference type="WBParaSite" id="HPBE_0000674201-mRNA-1">
    <property type="protein sequence ID" value="HPBE_0000674201-mRNA-1"/>
    <property type="gene ID" value="HPBE_0000674201"/>
</dbReference>
<keyword evidence="6" id="KW-0804">Transcription</keyword>
<evidence type="ECO:0000256" key="4">
    <source>
        <dbReference type="ARBA" id="ARBA00023015"/>
    </source>
</evidence>
<accession>A0A183FIL3</accession>
<proteinExistence type="predicted"/>
<dbReference type="GO" id="GO:0043565">
    <property type="term" value="F:sequence-specific DNA binding"/>
    <property type="evidence" value="ECO:0007669"/>
    <property type="project" value="InterPro"/>
</dbReference>